<dbReference type="EMBL" id="PDCK01000044">
    <property type="protein sequence ID" value="PRQ26663.1"/>
    <property type="molecule type" value="Genomic_DNA"/>
</dbReference>
<comment type="caution">
    <text evidence="2">The sequence shown here is derived from an EMBL/GenBank/DDBJ whole genome shotgun (WGS) entry which is preliminary data.</text>
</comment>
<reference evidence="2 3" key="1">
    <citation type="journal article" date="2018" name="Nat. Genet.">
        <title>The Rosa genome provides new insights in the design of modern roses.</title>
        <authorList>
            <person name="Bendahmane M."/>
        </authorList>
    </citation>
    <scope>NUCLEOTIDE SEQUENCE [LARGE SCALE GENOMIC DNA]</scope>
    <source>
        <strain evidence="3">cv. Old Blush</strain>
    </source>
</reference>
<feature type="compositionally biased region" description="Basic and acidic residues" evidence="1">
    <location>
        <begin position="101"/>
        <end position="110"/>
    </location>
</feature>
<proteinExistence type="predicted"/>
<organism evidence="2 3">
    <name type="scientific">Rosa chinensis</name>
    <name type="common">China rose</name>
    <dbReference type="NCBI Taxonomy" id="74649"/>
    <lineage>
        <taxon>Eukaryota</taxon>
        <taxon>Viridiplantae</taxon>
        <taxon>Streptophyta</taxon>
        <taxon>Embryophyta</taxon>
        <taxon>Tracheophyta</taxon>
        <taxon>Spermatophyta</taxon>
        <taxon>Magnoliopsida</taxon>
        <taxon>eudicotyledons</taxon>
        <taxon>Gunneridae</taxon>
        <taxon>Pentapetalae</taxon>
        <taxon>rosids</taxon>
        <taxon>fabids</taxon>
        <taxon>Rosales</taxon>
        <taxon>Rosaceae</taxon>
        <taxon>Rosoideae</taxon>
        <taxon>Rosoideae incertae sedis</taxon>
        <taxon>Rosa</taxon>
    </lineage>
</organism>
<protein>
    <submittedName>
        <fullName evidence="2">Uncharacterized protein</fullName>
    </submittedName>
</protein>
<keyword evidence="3" id="KW-1185">Reference proteome</keyword>
<sequence length="118" mass="12940">MEMVSKKLEDPAGAAILWSLTDPKPVGKLEATKANWCKPKKGTVFPVKRRLVKTMMFDSIVKFVASVFSSSKVPNPMISLSAPKIPKAKICNHTRTYPHPSPDHVGKLAHNESSVTSL</sequence>
<accession>A0A2P6PXK1</accession>
<feature type="region of interest" description="Disordered" evidence="1">
    <location>
        <begin position="92"/>
        <end position="118"/>
    </location>
</feature>
<dbReference type="Proteomes" id="UP000238479">
    <property type="component" value="Chromosome 6"/>
</dbReference>
<evidence type="ECO:0000313" key="2">
    <source>
        <dbReference type="EMBL" id="PRQ26663.1"/>
    </source>
</evidence>
<evidence type="ECO:0000256" key="1">
    <source>
        <dbReference type="SAM" id="MobiDB-lite"/>
    </source>
</evidence>
<name>A0A2P6PXK1_ROSCH</name>
<evidence type="ECO:0000313" key="3">
    <source>
        <dbReference type="Proteomes" id="UP000238479"/>
    </source>
</evidence>
<dbReference type="AlphaFoldDB" id="A0A2P6PXK1"/>
<gene>
    <name evidence="2" type="ORF">RchiOBHm_Chr6g0297041</name>
</gene>
<dbReference type="Gramene" id="PRQ26663">
    <property type="protein sequence ID" value="PRQ26663"/>
    <property type="gene ID" value="RchiOBHm_Chr6g0297041"/>
</dbReference>